<evidence type="ECO:0000256" key="3">
    <source>
        <dbReference type="ARBA" id="ARBA00023125"/>
    </source>
</evidence>
<evidence type="ECO:0000256" key="1">
    <source>
        <dbReference type="ARBA" id="ARBA00005820"/>
    </source>
</evidence>
<dbReference type="Pfam" id="PF00486">
    <property type="entry name" value="Trans_reg_C"/>
    <property type="match status" value="1"/>
</dbReference>
<feature type="DNA-binding region" description="OmpR/PhoB-type" evidence="5">
    <location>
        <begin position="1"/>
        <end position="92"/>
    </location>
</feature>
<evidence type="ECO:0000259" key="7">
    <source>
        <dbReference type="PROSITE" id="PS51755"/>
    </source>
</evidence>
<dbReference type="InterPro" id="IPR005158">
    <property type="entry name" value="BTAD"/>
</dbReference>
<keyword evidence="4" id="KW-0804">Transcription</keyword>
<dbReference type="AlphaFoldDB" id="A0A2W2FPP8"/>
<keyword evidence="2" id="KW-0805">Transcription regulation</keyword>
<evidence type="ECO:0000256" key="2">
    <source>
        <dbReference type="ARBA" id="ARBA00023015"/>
    </source>
</evidence>
<dbReference type="GO" id="GO:0003677">
    <property type="term" value="F:DNA binding"/>
    <property type="evidence" value="ECO:0007669"/>
    <property type="project" value="UniProtKB-UniRule"/>
</dbReference>
<dbReference type="Gene3D" id="1.10.10.10">
    <property type="entry name" value="Winged helix-like DNA-binding domain superfamily/Winged helix DNA-binding domain"/>
    <property type="match status" value="1"/>
</dbReference>
<dbReference type="PANTHER" id="PTHR35807">
    <property type="entry name" value="TRANSCRIPTIONAL REGULATOR REDD-RELATED"/>
    <property type="match status" value="1"/>
</dbReference>
<dbReference type="PROSITE" id="PS51755">
    <property type="entry name" value="OMPR_PHOB"/>
    <property type="match status" value="1"/>
</dbReference>
<evidence type="ECO:0000313" key="9">
    <source>
        <dbReference type="Proteomes" id="UP000248544"/>
    </source>
</evidence>
<protein>
    <recommendedName>
        <fullName evidence="7">OmpR/PhoB-type domain-containing protein</fullName>
    </recommendedName>
</protein>
<organism evidence="8 9">
    <name type="scientific">Spongiactinospora gelatinilytica</name>
    <dbReference type="NCBI Taxonomy" id="2666298"/>
    <lineage>
        <taxon>Bacteria</taxon>
        <taxon>Bacillati</taxon>
        <taxon>Actinomycetota</taxon>
        <taxon>Actinomycetes</taxon>
        <taxon>Streptosporangiales</taxon>
        <taxon>Streptosporangiaceae</taxon>
        <taxon>Spongiactinospora</taxon>
    </lineage>
</organism>
<dbReference type="Gene3D" id="1.25.40.10">
    <property type="entry name" value="Tetratricopeptide repeat domain"/>
    <property type="match status" value="1"/>
</dbReference>
<dbReference type="SMART" id="SM01043">
    <property type="entry name" value="BTAD"/>
    <property type="match status" value="1"/>
</dbReference>
<evidence type="ECO:0000256" key="4">
    <source>
        <dbReference type="ARBA" id="ARBA00023163"/>
    </source>
</evidence>
<comment type="caution">
    <text evidence="8">The sequence shown here is derived from an EMBL/GenBank/DDBJ whole genome shotgun (WGS) entry which is preliminary data.</text>
</comment>
<evidence type="ECO:0000313" key="8">
    <source>
        <dbReference type="EMBL" id="PZG37502.1"/>
    </source>
</evidence>
<dbReference type="InterPro" id="IPR011990">
    <property type="entry name" value="TPR-like_helical_dom_sf"/>
</dbReference>
<dbReference type="SMART" id="SM00862">
    <property type="entry name" value="Trans_reg_C"/>
    <property type="match status" value="1"/>
</dbReference>
<proteinExistence type="inferred from homology"/>
<dbReference type="PANTHER" id="PTHR35807:SF1">
    <property type="entry name" value="TRANSCRIPTIONAL REGULATOR REDD"/>
    <property type="match status" value="1"/>
</dbReference>
<dbReference type="SUPFAM" id="SSF48452">
    <property type="entry name" value="TPR-like"/>
    <property type="match status" value="1"/>
</dbReference>
<sequence length="288" mass="31348">MWFRYLGRVEFRTDINWYPIPGFRPRALLALLMLDAGRVVSVDRLVLELWPGRPPASAAVLIRNYVLQCRRALGDREGKVIATCAGGYELRCPPESIDGVQFETQITEGLAALDRGEAEEAERRLSAALSLWDGEPFMDAAPTPSLTAMTHRFTELRQLAAEGHVEARLLLGRHTDIVVELRTLLAQHPLRERLWGQLMRALHAAGRRAEALDAYREARSVITEELGLEPCGELQALQQAILTDDGSSGPEEGASRAVAGLAEDPDPVSAPPNGSSVAAGCSPGGRPT</sequence>
<dbReference type="InterPro" id="IPR036388">
    <property type="entry name" value="WH-like_DNA-bd_sf"/>
</dbReference>
<dbReference type="RefSeq" id="WP_111169929.1">
    <property type="nucleotide sequence ID" value="NZ_POUA01000231.1"/>
</dbReference>
<feature type="region of interest" description="Disordered" evidence="6">
    <location>
        <begin position="244"/>
        <end position="288"/>
    </location>
</feature>
<comment type="similarity">
    <text evidence="1">Belongs to the AfsR/DnrI/RedD regulatory family.</text>
</comment>
<dbReference type="InterPro" id="IPR051677">
    <property type="entry name" value="AfsR-DnrI-RedD_regulator"/>
</dbReference>
<dbReference type="Proteomes" id="UP000248544">
    <property type="component" value="Unassembled WGS sequence"/>
</dbReference>
<name>A0A2W2FPP8_9ACTN</name>
<reference evidence="8 9" key="1">
    <citation type="submission" date="2018-01" db="EMBL/GenBank/DDBJ databases">
        <title>Draft genome sequence of Sphaerisporangium sp. 7K107.</title>
        <authorList>
            <person name="Sahin N."/>
            <person name="Saygin H."/>
            <person name="Ay H."/>
        </authorList>
    </citation>
    <scope>NUCLEOTIDE SEQUENCE [LARGE SCALE GENOMIC DNA]</scope>
    <source>
        <strain evidence="8 9">7K107</strain>
    </source>
</reference>
<dbReference type="Pfam" id="PF03704">
    <property type="entry name" value="BTAD"/>
    <property type="match status" value="1"/>
</dbReference>
<evidence type="ECO:0000256" key="5">
    <source>
        <dbReference type="PROSITE-ProRule" id="PRU01091"/>
    </source>
</evidence>
<dbReference type="GO" id="GO:0006355">
    <property type="term" value="P:regulation of DNA-templated transcription"/>
    <property type="evidence" value="ECO:0007669"/>
    <property type="project" value="InterPro"/>
</dbReference>
<dbReference type="GO" id="GO:0000160">
    <property type="term" value="P:phosphorelay signal transduction system"/>
    <property type="evidence" value="ECO:0007669"/>
    <property type="project" value="InterPro"/>
</dbReference>
<dbReference type="CDD" id="cd15831">
    <property type="entry name" value="BTAD"/>
    <property type="match status" value="1"/>
</dbReference>
<keyword evidence="3 5" id="KW-0238">DNA-binding</keyword>
<dbReference type="InterPro" id="IPR001867">
    <property type="entry name" value="OmpR/PhoB-type_DNA-bd"/>
</dbReference>
<evidence type="ECO:0000256" key="6">
    <source>
        <dbReference type="SAM" id="MobiDB-lite"/>
    </source>
</evidence>
<dbReference type="SUPFAM" id="SSF46894">
    <property type="entry name" value="C-terminal effector domain of the bipartite response regulators"/>
    <property type="match status" value="1"/>
</dbReference>
<gene>
    <name evidence="8" type="ORF">C1I98_25285</name>
</gene>
<dbReference type="InterPro" id="IPR016032">
    <property type="entry name" value="Sig_transdc_resp-reg_C-effctor"/>
</dbReference>
<feature type="domain" description="OmpR/PhoB-type" evidence="7">
    <location>
        <begin position="1"/>
        <end position="92"/>
    </location>
</feature>
<dbReference type="EMBL" id="POUA01000231">
    <property type="protein sequence ID" value="PZG37502.1"/>
    <property type="molecule type" value="Genomic_DNA"/>
</dbReference>
<keyword evidence="9" id="KW-1185">Reference proteome</keyword>
<accession>A0A2W2FPP8</accession>